<accession>A0A821PJ65</accession>
<comment type="caution">
    <text evidence="2">The sequence shown here is derived from an EMBL/GenBank/DDBJ whole genome shotgun (WGS) entry which is preliminary data.</text>
</comment>
<evidence type="ECO:0000313" key="2">
    <source>
        <dbReference type="EMBL" id="CAF4806075.1"/>
    </source>
</evidence>
<feature type="region of interest" description="Disordered" evidence="1">
    <location>
        <begin position="1"/>
        <end position="33"/>
    </location>
</feature>
<evidence type="ECO:0000256" key="1">
    <source>
        <dbReference type="SAM" id="MobiDB-lite"/>
    </source>
</evidence>
<gene>
    <name evidence="2" type="ORF">PMACD_LOCUS3747</name>
</gene>
<proteinExistence type="predicted"/>
<reference evidence="2" key="1">
    <citation type="submission" date="2021-02" db="EMBL/GenBank/DDBJ databases">
        <authorList>
            <person name="Steward A R."/>
        </authorList>
    </citation>
    <scope>NUCLEOTIDE SEQUENCE</scope>
</reference>
<dbReference type="Proteomes" id="UP000663880">
    <property type="component" value="Unassembled WGS sequence"/>
</dbReference>
<organism evidence="2 3">
    <name type="scientific">Pieris macdunnoughi</name>
    <dbReference type="NCBI Taxonomy" id="345717"/>
    <lineage>
        <taxon>Eukaryota</taxon>
        <taxon>Metazoa</taxon>
        <taxon>Ecdysozoa</taxon>
        <taxon>Arthropoda</taxon>
        <taxon>Hexapoda</taxon>
        <taxon>Insecta</taxon>
        <taxon>Pterygota</taxon>
        <taxon>Neoptera</taxon>
        <taxon>Endopterygota</taxon>
        <taxon>Lepidoptera</taxon>
        <taxon>Glossata</taxon>
        <taxon>Ditrysia</taxon>
        <taxon>Papilionoidea</taxon>
        <taxon>Pieridae</taxon>
        <taxon>Pierinae</taxon>
        <taxon>Pieris</taxon>
    </lineage>
</organism>
<feature type="compositionally biased region" description="Polar residues" evidence="1">
    <location>
        <begin position="13"/>
        <end position="27"/>
    </location>
</feature>
<name>A0A821PJ65_9NEOP</name>
<dbReference type="AlphaFoldDB" id="A0A821PJ65"/>
<keyword evidence="3" id="KW-1185">Reference proteome</keyword>
<protein>
    <submittedName>
        <fullName evidence="2">Uncharacterized protein</fullName>
    </submittedName>
</protein>
<sequence>MELGLHSKPSAIQRGSETLPTKNTSPHTRPYEGPLGFAKVFNPWDSGSYPTQKSIKTCGSGPVETPALNYQPVYDLVNRSAAFSAACHAQKDH</sequence>
<evidence type="ECO:0000313" key="3">
    <source>
        <dbReference type="Proteomes" id="UP000663880"/>
    </source>
</evidence>
<dbReference type="EMBL" id="CAJOBZ010000006">
    <property type="protein sequence ID" value="CAF4806075.1"/>
    <property type="molecule type" value="Genomic_DNA"/>
</dbReference>